<evidence type="ECO:0000313" key="2">
    <source>
        <dbReference type="Proteomes" id="UP000629468"/>
    </source>
</evidence>
<dbReference type="Proteomes" id="UP000629468">
    <property type="component" value="Unassembled WGS sequence"/>
</dbReference>
<sequence>MHSAMSRYPSCLHPPLFSSQISSYSSLAGALKTESPRTLDFNNPRRRRIPQYKGGASCGHATLSPPILFDHFGALGQGVRVQHFIILSTNALLKEIGGAEDQILTGLKANHILLKMNWQGYECLNWVRSVPVSQSICRAQLGARIVMVFWEYLQDVQDSRLPNPGWMKEFGMVNFDQVVLIGLYNIYDNVWQADLALDIPLESSSP</sequence>
<protein>
    <submittedName>
        <fullName evidence="1">Uncharacterized protein</fullName>
    </submittedName>
</protein>
<gene>
    <name evidence="1" type="ORF">Agabi119p4_6224</name>
</gene>
<evidence type="ECO:0000313" key="1">
    <source>
        <dbReference type="EMBL" id="KAF7770250.1"/>
    </source>
</evidence>
<name>A0A8H7C852_AGABI</name>
<dbReference type="AlphaFoldDB" id="A0A8H7C852"/>
<comment type="caution">
    <text evidence="1">The sequence shown here is derived from an EMBL/GenBank/DDBJ whole genome shotgun (WGS) entry which is preliminary data.</text>
</comment>
<dbReference type="EMBL" id="JABXXO010000009">
    <property type="protein sequence ID" value="KAF7770250.1"/>
    <property type="molecule type" value="Genomic_DNA"/>
</dbReference>
<accession>A0A8H7C852</accession>
<reference evidence="1 2" key="1">
    <citation type="journal article" name="Sci. Rep.">
        <title>Telomere-to-telomere assembled and centromere annotated genomes of the two main subspecies of the button mushroom Agaricus bisporus reveal especially polymorphic chromosome ends.</title>
        <authorList>
            <person name="Sonnenberg A.S.M."/>
            <person name="Sedaghat-Telgerd N."/>
            <person name="Lavrijssen B."/>
            <person name="Ohm R.A."/>
            <person name="Hendrickx P.M."/>
            <person name="Scholtmeijer K."/>
            <person name="Baars J.J.P."/>
            <person name="van Peer A."/>
        </authorList>
    </citation>
    <scope>NUCLEOTIDE SEQUENCE [LARGE SCALE GENOMIC DNA]</scope>
    <source>
        <strain evidence="1 2">H119_p4</strain>
    </source>
</reference>
<organism evidence="1 2">
    <name type="scientific">Agaricus bisporus var. burnettii</name>
    <dbReference type="NCBI Taxonomy" id="192524"/>
    <lineage>
        <taxon>Eukaryota</taxon>
        <taxon>Fungi</taxon>
        <taxon>Dikarya</taxon>
        <taxon>Basidiomycota</taxon>
        <taxon>Agaricomycotina</taxon>
        <taxon>Agaricomycetes</taxon>
        <taxon>Agaricomycetidae</taxon>
        <taxon>Agaricales</taxon>
        <taxon>Agaricineae</taxon>
        <taxon>Agaricaceae</taxon>
        <taxon>Agaricus</taxon>
    </lineage>
</organism>
<proteinExistence type="predicted"/>